<dbReference type="PANTHER" id="PTHR10366">
    <property type="entry name" value="NAD DEPENDENT EPIMERASE/DEHYDRATASE"/>
    <property type="match status" value="1"/>
</dbReference>
<name>A0A8E2ALW1_9APHY</name>
<dbReference type="Pfam" id="PF01370">
    <property type="entry name" value="Epimerase"/>
    <property type="match status" value="1"/>
</dbReference>
<dbReference type="SUPFAM" id="SSF51735">
    <property type="entry name" value="NAD(P)-binding Rossmann-fold domains"/>
    <property type="match status" value="1"/>
</dbReference>
<gene>
    <name evidence="4" type="ORF">OBBRIDRAFT_796583</name>
</gene>
<dbReference type="PANTHER" id="PTHR10366:SF564">
    <property type="entry name" value="STEROL-4-ALPHA-CARBOXYLATE 3-DEHYDROGENASE, DECARBOXYLATING"/>
    <property type="match status" value="1"/>
</dbReference>
<evidence type="ECO:0000256" key="1">
    <source>
        <dbReference type="ARBA" id="ARBA00023002"/>
    </source>
</evidence>
<proteinExistence type="inferred from homology"/>
<protein>
    <submittedName>
        <fullName evidence="4">NAD-P-binding protein</fullName>
    </submittedName>
</protein>
<reference evidence="4 5" key="1">
    <citation type="submission" date="2016-07" db="EMBL/GenBank/DDBJ databases">
        <title>Draft genome of the white-rot fungus Obba rivulosa 3A-2.</title>
        <authorList>
            <consortium name="DOE Joint Genome Institute"/>
            <person name="Miettinen O."/>
            <person name="Riley R."/>
            <person name="Acob R."/>
            <person name="Barry K."/>
            <person name="Cullen D."/>
            <person name="De Vries R."/>
            <person name="Hainaut M."/>
            <person name="Hatakka A."/>
            <person name="Henrissat B."/>
            <person name="Hilden K."/>
            <person name="Kuo R."/>
            <person name="Labutti K."/>
            <person name="Lipzen A."/>
            <person name="Makela M.R."/>
            <person name="Sandor L."/>
            <person name="Spatafora J.W."/>
            <person name="Grigoriev I.V."/>
            <person name="Hibbett D.S."/>
        </authorList>
    </citation>
    <scope>NUCLEOTIDE SEQUENCE [LARGE SCALE GENOMIC DNA]</scope>
    <source>
        <strain evidence="4 5">3A-2</strain>
    </source>
</reference>
<dbReference type="Proteomes" id="UP000250043">
    <property type="component" value="Unassembled WGS sequence"/>
</dbReference>
<dbReference type="OrthoDB" id="2735536at2759"/>
<dbReference type="EMBL" id="KV722501">
    <property type="protein sequence ID" value="OCH87048.1"/>
    <property type="molecule type" value="Genomic_DNA"/>
</dbReference>
<evidence type="ECO:0000313" key="4">
    <source>
        <dbReference type="EMBL" id="OCH87048.1"/>
    </source>
</evidence>
<keyword evidence="1" id="KW-0560">Oxidoreductase</keyword>
<dbReference type="InterPro" id="IPR001509">
    <property type="entry name" value="Epimerase_deHydtase"/>
</dbReference>
<accession>A0A8E2ALW1</accession>
<evidence type="ECO:0000259" key="3">
    <source>
        <dbReference type="Pfam" id="PF01370"/>
    </source>
</evidence>
<dbReference type="InterPro" id="IPR036291">
    <property type="entry name" value="NAD(P)-bd_dom_sf"/>
</dbReference>
<dbReference type="AlphaFoldDB" id="A0A8E2ALW1"/>
<evidence type="ECO:0000256" key="2">
    <source>
        <dbReference type="ARBA" id="ARBA00023445"/>
    </source>
</evidence>
<comment type="similarity">
    <text evidence="2">Belongs to the NAD(P)-dependent epimerase/dehydratase family. Dihydroflavonol-4-reductase subfamily.</text>
</comment>
<organism evidence="4 5">
    <name type="scientific">Obba rivulosa</name>
    <dbReference type="NCBI Taxonomy" id="1052685"/>
    <lineage>
        <taxon>Eukaryota</taxon>
        <taxon>Fungi</taxon>
        <taxon>Dikarya</taxon>
        <taxon>Basidiomycota</taxon>
        <taxon>Agaricomycotina</taxon>
        <taxon>Agaricomycetes</taxon>
        <taxon>Polyporales</taxon>
        <taxon>Gelatoporiaceae</taxon>
        <taxon>Obba</taxon>
    </lineage>
</organism>
<evidence type="ECO:0000313" key="5">
    <source>
        <dbReference type="Proteomes" id="UP000250043"/>
    </source>
</evidence>
<dbReference type="Gene3D" id="3.40.50.720">
    <property type="entry name" value="NAD(P)-binding Rossmann-like Domain"/>
    <property type="match status" value="1"/>
</dbReference>
<feature type="domain" description="NAD-dependent epimerase/dehydratase" evidence="3">
    <location>
        <begin position="8"/>
        <end position="254"/>
    </location>
</feature>
<dbReference type="InterPro" id="IPR050425">
    <property type="entry name" value="NAD(P)_dehydrat-like"/>
</dbReference>
<sequence length="343" mass="37284">MSTSQSLILVTGASGFLGSHVVHQLLEAGYRVRGTVRSRKVALTQEGWTDYKDQFEAVAVDDLVSGDLSAALQGVTAVIHTAAPLAGKQDAESSLNVAIEGSLNVLRQAEELGITRFVYISSIITVADTSKIVSGATDQDWNPVTREQALAPGAEPFVIYAAEKKLAEIAVWEFAESHPHIDVTAFNPPFLYGPFAPGFRAPEANLSSLSTNAYVYQLLQPNEGLPRGPRFTDVRDVARGCVNALTSPTTAEVGRKRILVTGEWFSFHEAVEYIAEVRPELRARLNKAAFSAGPAPRNWIDNTRAREVVGLREMTPWRKSLIAAVDSLIKLEKEWASKGLTPA</sequence>
<keyword evidence="5" id="KW-1185">Reference proteome</keyword>
<dbReference type="GO" id="GO:0016616">
    <property type="term" value="F:oxidoreductase activity, acting on the CH-OH group of donors, NAD or NADP as acceptor"/>
    <property type="evidence" value="ECO:0007669"/>
    <property type="project" value="TreeGrafter"/>
</dbReference>